<evidence type="ECO:0000313" key="1">
    <source>
        <dbReference type="EMBL" id="PIO45056.1"/>
    </source>
</evidence>
<sequence>MKVGDTTGFIISGRGSGFRSAKLQNLLQYRWRKIGRSSVMRNLSKCMLAASLLGANVAYAEPITFHTQTFSDQTTVTMAVTSSSALSQQEYDYGVTINLIETDATGLVYHDNGLHKALVKCREDPGKIFVGGKEYRVVPERDASAPDKWKNDLWRAICLEPPVS</sequence>
<dbReference type="OrthoDB" id="8093650at2"/>
<accession>A0A2N9VZY8</accession>
<dbReference type="EMBL" id="MZMT01000024">
    <property type="protein sequence ID" value="PIO45056.1"/>
    <property type="molecule type" value="Genomic_DNA"/>
</dbReference>
<proteinExistence type="predicted"/>
<evidence type="ECO:0000313" key="2">
    <source>
        <dbReference type="Proteomes" id="UP000232163"/>
    </source>
</evidence>
<name>A0A2N9VZY8_9HYPH</name>
<dbReference type="Proteomes" id="UP000232163">
    <property type="component" value="Unassembled WGS sequence"/>
</dbReference>
<dbReference type="AlphaFoldDB" id="A0A2N9VZY8"/>
<keyword evidence="2" id="KW-1185">Reference proteome</keyword>
<comment type="caution">
    <text evidence="1">The sequence shown here is derived from an EMBL/GenBank/DDBJ whole genome shotgun (WGS) entry which is preliminary data.</text>
</comment>
<gene>
    <name evidence="1" type="ORF">B5P45_09645</name>
</gene>
<dbReference type="RefSeq" id="WP_100002113.1">
    <property type="nucleotide sequence ID" value="NZ_CP017941.1"/>
</dbReference>
<reference evidence="2" key="1">
    <citation type="journal article" date="2017" name="Int J Environ Stud">
        <title>Does the Miocene-Pliocene relict legume Oxytropis triphylla form nitrogen-fixing nodules with a combination of bacterial strains?</title>
        <authorList>
            <person name="Safronova V."/>
            <person name="Belimov A."/>
            <person name="Sazanova A."/>
            <person name="Kuznetsova I."/>
            <person name="Popova J."/>
            <person name="Andronov E."/>
            <person name="Verkhozina A."/>
            <person name="Tikhonovich I."/>
        </authorList>
    </citation>
    <scope>NUCLEOTIDE SEQUENCE [LARGE SCALE GENOMIC DNA]</scope>
    <source>
        <strain evidence="2">Tri-38</strain>
    </source>
</reference>
<protein>
    <submittedName>
        <fullName evidence="1">Uncharacterized protein</fullName>
    </submittedName>
</protein>
<organism evidence="1 2">
    <name type="scientific">Phyllobacterium zundukense</name>
    <dbReference type="NCBI Taxonomy" id="1867719"/>
    <lineage>
        <taxon>Bacteria</taxon>
        <taxon>Pseudomonadati</taxon>
        <taxon>Pseudomonadota</taxon>
        <taxon>Alphaproteobacteria</taxon>
        <taxon>Hyphomicrobiales</taxon>
        <taxon>Phyllobacteriaceae</taxon>
        <taxon>Phyllobacterium</taxon>
    </lineage>
</organism>